<dbReference type="EMBL" id="AUXT01000147">
    <property type="protein sequence ID" value="KZN48266.1"/>
    <property type="molecule type" value="Genomic_DNA"/>
</dbReference>
<comment type="caution">
    <text evidence="1">The sequence shown here is derived from an EMBL/GenBank/DDBJ whole genome shotgun (WGS) entry which is preliminary data.</text>
</comment>
<proteinExistence type="predicted"/>
<dbReference type="Proteomes" id="UP000076587">
    <property type="component" value="Unassembled WGS sequence"/>
</dbReference>
<organism evidence="1 2">
    <name type="scientific">Pseudoalteromonas luteoviolacea NCIMB 1942</name>
    <dbReference type="NCBI Taxonomy" id="1365253"/>
    <lineage>
        <taxon>Bacteria</taxon>
        <taxon>Pseudomonadati</taxon>
        <taxon>Pseudomonadota</taxon>
        <taxon>Gammaproteobacteria</taxon>
        <taxon>Alteromonadales</taxon>
        <taxon>Pseudoalteromonadaceae</taxon>
        <taxon>Pseudoalteromonas</taxon>
    </lineage>
</organism>
<protein>
    <submittedName>
        <fullName evidence="1">Uncharacterized protein</fullName>
    </submittedName>
</protein>
<accession>A0A167D062</accession>
<dbReference type="AlphaFoldDB" id="A0A167D062"/>
<evidence type="ECO:0000313" key="1">
    <source>
        <dbReference type="EMBL" id="KZN48266.1"/>
    </source>
</evidence>
<sequence length="54" mass="6071">MSNGEKNGQIDKKSLDKLSSVTLLGDNTRPLIVERYLRRAKLRGSTRITEGQLL</sequence>
<name>A0A167D062_9GAMM</name>
<reference evidence="1 2" key="1">
    <citation type="submission" date="2013-07" db="EMBL/GenBank/DDBJ databases">
        <title>Comparative Genomic and Metabolomic Analysis of Twelve Strains of Pseudoalteromonas luteoviolacea.</title>
        <authorList>
            <person name="Vynne N.G."/>
            <person name="Mansson M."/>
            <person name="Gram L."/>
        </authorList>
    </citation>
    <scope>NUCLEOTIDE SEQUENCE [LARGE SCALE GENOMIC DNA]</scope>
    <source>
        <strain evidence="1 2">NCIMB 1942</strain>
    </source>
</reference>
<gene>
    <name evidence="1" type="ORF">N482_08335</name>
</gene>
<dbReference type="PATRIC" id="fig|1365253.3.peg.1922"/>
<evidence type="ECO:0000313" key="2">
    <source>
        <dbReference type="Proteomes" id="UP000076587"/>
    </source>
</evidence>